<keyword evidence="1 4" id="KW-0328">Glycosyltransferase</keyword>
<dbReference type="EMBL" id="JBHSXM010000001">
    <property type="protein sequence ID" value="MFC6835903.1"/>
    <property type="molecule type" value="Genomic_DNA"/>
</dbReference>
<reference evidence="4 5" key="1">
    <citation type="journal article" date="2019" name="Int. J. Syst. Evol. Microbiol.">
        <title>The Global Catalogue of Microorganisms (GCM) 10K type strain sequencing project: providing services to taxonomists for standard genome sequencing and annotation.</title>
        <authorList>
            <consortium name="The Broad Institute Genomics Platform"/>
            <consortium name="The Broad Institute Genome Sequencing Center for Infectious Disease"/>
            <person name="Wu L."/>
            <person name="Ma J."/>
        </authorList>
    </citation>
    <scope>NUCLEOTIDE SEQUENCE [LARGE SCALE GENOMIC DNA]</scope>
    <source>
        <strain evidence="4 5">PSRA2</strain>
    </source>
</reference>
<dbReference type="PANTHER" id="PTHR43630">
    <property type="entry name" value="POLY-BETA-1,6-N-ACETYL-D-GLUCOSAMINE SYNTHASE"/>
    <property type="match status" value="1"/>
</dbReference>
<dbReference type="SUPFAM" id="SSF53448">
    <property type="entry name" value="Nucleotide-diphospho-sugar transferases"/>
    <property type="match status" value="1"/>
</dbReference>
<dbReference type="Proteomes" id="UP001596406">
    <property type="component" value="Unassembled WGS sequence"/>
</dbReference>
<keyword evidence="5" id="KW-1185">Reference proteome</keyword>
<organism evidence="4 5">
    <name type="scientific">Halomarina ordinaria</name>
    <dbReference type="NCBI Taxonomy" id="3033939"/>
    <lineage>
        <taxon>Archaea</taxon>
        <taxon>Methanobacteriati</taxon>
        <taxon>Methanobacteriota</taxon>
        <taxon>Stenosarchaea group</taxon>
        <taxon>Halobacteria</taxon>
        <taxon>Halobacteriales</taxon>
        <taxon>Natronomonadaceae</taxon>
        <taxon>Halomarina</taxon>
    </lineage>
</organism>
<dbReference type="AlphaFoldDB" id="A0ABD5U6U7"/>
<evidence type="ECO:0000256" key="2">
    <source>
        <dbReference type="ARBA" id="ARBA00022679"/>
    </source>
</evidence>
<dbReference type="RefSeq" id="WP_304447598.1">
    <property type="nucleotide sequence ID" value="NZ_JARRAH010000001.1"/>
</dbReference>
<accession>A0ABD5U6U7</accession>
<name>A0ABD5U6U7_9EURY</name>
<evidence type="ECO:0000313" key="4">
    <source>
        <dbReference type="EMBL" id="MFC6835903.1"/>
    </source>
</evidence>
<dbReference type="Gene3D" id="3.90.550.10">
    <property type="entry name" value="Spore Coat Polysaccharide Biosynthesis Protein SpsA, Chain A"/>
    <property type="match status" value="1"/>
</dbReference>
<keyword evidence="3" id="KW-0812">Transmembrane</keyword>
<keyword evidence="2 4" id="KW-0808">Transferase</keyword>
<evidence type="ECO:0000256" key="1">
    <source>
        <dbReference type="ARBA" id="ARBA00022676"/>
    </source>
</evidence>
<feature type="transmembrane region" description="Helical" evidence="3">
    <location>
        <begin position="352"/>
        <end position="372"/>
    </location>
</feature>
<keyword evidence="3" id="KW-0472">Membrane</keyword>
<dbReference type="PANTHER" id="PTHR43630:SF1">
    <property type="entry name" value="POLY-BETA-1,6-N-ACETYL-D-GLUCOSAMINE SYNTHASE"/>
    <property type="match status" value="1"/>
</dbReference>
<feature type="transmembrane region" description="Helical" evidence="3">
    <location>
        <begin position="320"/>
        <end position="340"/>
    </location>
</feature>
<dbReference type="Pfam" id="PF13641">
    <property type="entry name" value="Glyco_tranf_2_3"/>
    <property type="match status" value="1"/>
</dbReference>
<dbReference type="GO" id="GO:0016757">
    <property type="term" value="F:glycosyltransferase activity"/>
    <property type="evidence" value="ECO:0007669"/>
    <property type="project" value="UniProtKB-KW"/>
</dbReference>
<gene>
    <name evidence="4" type="ORF">ACFQHK_05200</name>
</gene>
<dbReference type="EC" id="2.4.-.-" evidence="4"/>
<comment type="caution">
    <text evidence="4">The sequence shown here is derived from an EMBL/GenBank/DDBJ whole genome shotgun (WGS) entry which is preliminary data.</text>
</comment>
<dbReference type="InterPro" id="IPR029044">
    <property type="entry name" value="Nucleotide-diphossugar_trans"/>
</dbReference>
<feature type="transmembrane region" description="Helical" evidence="3">
    <location>
        <begin position="292"/>
        <end position="313"/>
    </location>
</feature>
<keyword evidence="3" id="KW-1133">Transmembrane helix</keyword>
<dbReference type="CDD" id="cd06439">
    <property type="entry name" value="CESA_like_1"/>
    <property type="match status" value="1"/>
</dbReference>
<sequence length="395" mass="42372">MSVATAALRGVFLVSSAVVAWVYALYPVTLAVAAALVGSPTRSTDDLPSVTLVVAAYNEVDVIAAKLENCLALSYPEDRLDVVVFSDASSDGTDRVVRSYADRGVDLVRVEGRVGKTACQNRVVADLETDLVVFSDANSLYDPDALRELVAGFDDGVGCVVGELRYEAAGGVDGESLYWRYARFLKRAESRLGSTVKGNGAIYAVRREAYVPLPPEAMSDFAEPLSVRRAGWRVVYRPGAVAREHTAPDVAGERTRKVRIMARSWQTVGSYLDLLDPRRYGGFSVAFLTDTVLWWTTPLFGALSLASGTLLALRRGSRAGVAVALAGAGGLALAAVGALGERLDRPAPTVCHLAHYFLVGNYAIVAGFVRYARGERVVVWETGRERADATSEASR</sequence>
<protein>
    <submittedName>
        <fullName evidence="4">Glycosyltransferase family 2 protein</fullName>
        <ecNumber evidence="4">2.4.-.-</ecNumber>
    </submittedName>
</protein>
<proteinExistence type="predicted"/>
<evidence type="ECO:0000313" key="5">
    <source>
        <dbReference type="Proteomes" id="UP001596406"/>
    </source>
</evidence>
<evidence type="ECO:0000256" key="3">
    <source>
        <dbReference type="SAM" id="Phobius"/>
    </source>
</evidence>